<dbReference type="InterPro" id="IPR036365">
    <property type="entry name" value="PGBD-like_sf"/>
</dbReference>
<dbReference type="AlphaFoldDB" id="A0A1G2JTJ8"/>
<feature type="chain" id="PRO_5009583334" description="Fibronectin type-III domain-containing protein" evidence="1">
    <location>
        <begin position="29"/>
        <end position="225"/>
    </location>
</feature>
<evidence type="ECO:0000259" key="2">
    <source>
        <dbReference type="PROSITE" id="PS50853"/>
    </source>
</evidence>
<dbReference type="SUPFAM" id="SSF47090">
    <property type="entry name" value="PGBD-like"/>
    <property type="match status" value="1"/>
</dbReference>
<dbReference type="Proteomes" id="UP000178935">
    <property type="component" value="Unassembled WGS sequence"/>
</dbReference>
<dbReference type="InterPro" id="IPR015914">
    <property type="entry name" value="PAPs_N"/>
</dbReference>
<sequence length="225" mass="24260">MNTNLKTIVTTSALVLAISLLSVGFSQAYNFNLLTAQLDYGQTSVNVTNLQTFLASSPSIYPQGLVTGYFGPLTKSAVMNFQNAYGISQVGRVGPQTLEKINSLIMSGVALTGGTTNSTIAPTIYSISVGTYSTSANVSWVTNENTVAKVYYSPYQFQLAEAVNSNSKPTIIGGTATTQTTSFQTSHYVTLQNLSPHTMYYYIIEATDSNGNLSYTWPTTFTTNY</sequence>
<dbReference type="GO" id="GO:0046872">
    <property type="term" value="F:metal ion binding"/>
    <property type="evidence" value="ECO:0007669"/>
    <property type="project" value="InterPro"/>
</dbReference>
<dbReference type="InterPro" id="IPR036366">
    <property type="entry name" value="PGBDSf"/>
</dbReference>
<reference evidence="3 4" key="1">
    <citation type="journal article" date="2016" name="Nat. Commun.">
        <title>Thousands of microbial genomes shed light on interconnected biogeochemical processes in an aquifer system.</title>
        <authorList>
            <person name="Anantharaman K."/>
            <person name="Brown C.T."/>
            <person name="Hug L.A."/>
            <person name="Sharon I."/>
            <person name="Castelle C.J."/>
            <person name="Probst A.J."/>
            <person name="Thomas B.C."/>
            <person name="Singh A."/>
            <person name="Wilkins M.J."/>
            <person name="Karaoz U."/>
            <person name="Brodie E.L."/>
            <person name="Williams K.H."/>
            <person name="Hubbard S.S."/>
            <person name="Banfield J.F."/>
        </authorList>
    </citation>
    <scope>NUCLEOTIDE SEQUENCE [LARGE SCALE GENOMIC DNA]</scope>
</reference>
<dbReference type="Pfam" id="PF16656">
    <property type="entry name" value="Pur_ac_phosph_N"/>
    <property type="match status" value="1"/>
</dbReference>
<feature type="domain" description="Fibronectin type-III" evidence="2">
    <location>
        <begin position="121"/>
        <end position="225"/>
    </location>
</feature>
<name>A0A1G2JTJ8_9BACT</name>
<dbReference type="Gene3D" id="1.10.101.10">
    <property type="entry name" value="PGBD-like superfamily/PGBD"/>
    <property type="match status" value="1"/>
</dbReference>
<keyword evidence="1" id="KW-0732">Signal</keyword>
<dbReference type="GO" id="GO:0003993">
    <property type="term" value="F:acid phosphatase activity"/>
    <property type="evidence" value="ECO:0007669"/>
    <property type="project" value="InterPro"/>
</dbReference>
<accession>A0A1G2JTJ8</accession>
<organism evidence="3 4">
    <name type="scientific">Candidatus Staskawiczbacteria bacterium RIFOXYD1_FULL_32_13</name>
    <dbReference type="NCBI Taxonomy" id="1802234"/>
    <lineage>
        <taxon>Bacteria</taxon>
        <taxon>Candidatus Staskawicziibacteriota</taxon>
    </lineage>
</organism>
<dbReference type="PROSITE" id="PS50853">
    <property type="entry name" value="FN3"/>
    <property type="match status" value="1"/>
</dbReference>
<dbReference type="InterPro" id="IPR002477">
    <property type="entry name" value="Peptidoglycan-bd-like"/>
</dbReference>
<proteinExistence type="predicted"/>
<feature type="signal peptide" evidence="1">
    <location>
        <begin position="1"/>
        <end position="28"/>
    </location>
</feature>
<gene>
    <name evidence="3" type="ORF">A2561_00050</name>
</gene>
<evidence type="ECO:0000256" key="1">
    <source>
        <dbReference type="SAM" id="SignalP"/>
    </source>
</evidence>
<evidence type="ECO:0000313" key="4">
    <source>
        <dbReference type="Proteomes" id="UP000178935"/>
    </source>
</evidence>
<dbReference type="InterPro" id="IPR003961">
    <property type="entry name" value="FN3_dom"/>
</dbReference>
<protein>
    <recommendedName>
        <fullName evidence="2">Fibronectin type-III domain-containing protein</fullName>
    </recommendedName>
</protein>
<dbReference type="Gene3D" id="2.60.40.380">
    <property type="entry name" value="Purple acid phosphatase-like, N-terminal"/>
    <property type="match status" value="1"/>
</dbReference>
<dbReference type="SUPFAM" id="SSF49363">
    <property type="entry name" value="Purple acid phosphatase, N-terminal domain"/>
    <property type="match status" value="1"/>
</dbReference>
<dbReference type="InterPro" id="IPR008963">
    <property type="entry name" value="Purple_acid_Pase-like_N"/>
</dbReference>
<comment type="caution">
    <text evidence="3">The sequence shown here is derived from an EMBL/GenBank/DDBJ whole genome shotgun (WGS) entry which is preliminary data.</text>
</comment>
<dbReference type="Pfam" id="PF01471">
    <property type="entry name" value="PG_binding_1"/>
    <property type="match status" value="1"/>
</dbReference>
<dbReference type="EMBL" id="MHPU01000002">
    <property type="protein sequence ID" value="OGZ89771.1"/>
    <property type="molecule type" value="Genomic_DNA"/>
</dbReference>
<evidence type="ECO:0000313" key="3">
    <source>
        <dbReference type="EMBL" id="OGZ89771.1"/>
    </source>
</evidence>